<dbReference type="PROSITE" id="PS50885">
    <property type="entry name" value="HAMP"/>
    <property type="match status" value="1"/>
</dbReference>
<dbReference type="GO" id="GO:0005737">
    <property type="term" value="C:cytoplasm"/>
    <property type="evidence" value="ECO:0007669"/>
    <property type="project" value="UniProtKB-SubCell"/>
</dbReference>
<dbReference type="PRINTS" id="PR00344">
    <property type="entry name" value="BCTRLSENSOR"/>
</dbReference>
<dbReference type="Gene3D" id="6.10.340.10">
    <property type="match status" value="1"/>
</dbReference>
<evidence type="ECO:0000256" key="19">
    <source>
        <dbReference type="ARBA" id="ARBA00023136"/>
    </source>
</evidence>
<dbReference type="GO" id="GO:0005886">
    <property type="term" value="C:plasma membrane"/>
    <property type="evidence" value="ECO:0007669"/>
    <property type="project" value="UniProtKB-SubCell"/>
</dbReference>
<protein>
    <recommendedName>
        <fullName evidence="6">Oxygen sensor histidine kinase NreB</fullName>
        <ecNumber evidence="5">2.7.13.3</ecNumber>
    </recommendedName>
    <alternativeName>
        <fullName evidence="21">Nitrogen regulation protein B</fullName>
    </alternativeName>
</protein>
<evidence type="ECO:0000256" key="11">
    <source>
        <dbReference type="ARBA" id="ARBA00022679"/>
    </source>
</evidence>
<evidence type="ECO:0000256" key="8">
    <source>
        <dbReference type="ARBA" id="ARBA00022485"/>
    </source>
</evidence>
<keyword evidence="8" id="KW-0004">4Fe-4S</keyword>
<comment type="cofactor">
    <cofactor evidence="2">
        <name>[4Fe-4S] cluster</name>
        <dbReference type="ChEBI" id="CHEBI:49883"/>
    </cofactor>
</comment>
<accession>A0A941IVA2</accession>
<comment type="caution">
    <text evidence="25">The sequence shown here is derived from an EMBL/GenBank/DDBJ whole genome shotgun (WGS) entry which is preliminary data.</text>
</comment>
<dbReference type="GO" id="GO:0051539">
    <property type="term" value="F:4 iron, 4 sulfur cluster binding"/>
    <property type="evidence" value="ECO:0007669"/>
    <property type="project" value="UniProtKB-KW"/>
</dbReference>
<keyword evidence="12 22" id="KW-0812">Transmembrane</keyword>
<dbReference type="Pfam" id="PF02518">
    <property type="entry name" value="HATPase_c"/>
    <property type="match status" value="1"/>
</dbReference>
<dbReference type="InterPro" id="IPR036890">
    <property type="entry name" value="HATPase_C_sf"/>
</dbReference>
<keyword evidence="18" id="KW-0411">Iron-sulfur</keyword>
<feature type="domain" description="HAMP" evidence="24">
    <location>
        <begin position="253"/>
        <end position="305"/>
    </location>
</feature>
<evidence type="ECO:0000256" key="16">
    <source>
        <dbReference type="ARBA" id="ARBA00023004"/>
    </source>
</evidence>
<dbReference type="SMART" id="SM00304">
    <property type="entry name" value="HAMP"/>
    <property type="match status" value="1"/>
</dbReference>
<dbReference type="CDD" id="cd06225">
    <property type="entry name" value="HAMP"/>
    <property type="match status" value="1"/>
</dbReference>
<dbReference type="SUPFAM" id="SSF55874">
    <property type="entry name" value="ATPase domain of HSP90 chaperone/DNA topoisomerase II/histidine kinase"/>
    <property type="match status" value="1"/>
</dbReference>
<evidence type="ECO:0000256" key="13">
    <source>
        <dbReference type="ARBA" id="ARBA00022723"/>
    </source>
</evidence>
<dbReference type="EMBL" id="JAGSOG010000346">
    <property type="protein sequence ID" value="MBR7838903.1"/>
    <property type="molecule type" value="Genomic_DNA"/>
</dbReference>
<evidence type="ECO:0000256" key="1">
    <source>
        <dbReference type="ARBA" id="ARBA00000085"/>
    </source>
</evidence>
<dbReference type="GO" id="GO:0046983">
    <property type="term" value="F:protein dimerization activity"/>
    <property type="evidence" value="ECO:0007669"/>
    <property type="project" value="InterPro"/>
</dbReference>
<keyword evidence="16" id="KW-0408">Iron</keyword>
<evidence type="ECO:0000259" key="24">
    <source>
        <dbReference type="PROSITE" id="PS50885"/>
    </source>
</evidence>
<keyword evidence="10" id="KW-0597">Phosphoprotein</keyword>
<dbReference type="InterPro" id="IPR003594">
    <property type="entry name" value="HATPase_dom"/>
</dbReference>
<reference evidence="25" key="1">
    <citation type="submission" date="2021-04" db="EMBL/GenBank/DDBJ databases">
        <title>Genome based classification of Actinospica acidithermotolerans sp. nov., an actinobacterium isolated from an Indonesian hot spring.</title>
        <authorList>
            <person name="Kusuma A.B."/>
            <person name="Putra K.E."/>
            <person name="Nafisah S."/>
            <person name="Loh J."/>
            <person name="Nouioui I."/>
            <person name="Goodfellow M."/>
        </authorList>
    </citation>
    <scope>NUCLEOTIDE SEQUENCE</scope>
    <source>
        <strain evidence="25">CSCA 57</strain>
    </source>
</reference>
<keyword evidence="19 22" id="KW-0472">Membrane</keyword>
<keyword evidence="7" id="KW-1003">Cell membrane</keyword>
<evidence type="ECO:0000256" key="20">
    <source>
        <dbReference type="ARBA" id="ARBA00024827"/>
    </source>
</evidence>
<dbReference type="RefSeq" id="WP_212533352.1">
    <property type="nucleotide sequence ID" value="NZ_JAGSOG010000346.1"/>
</dbReference>
<evidence type="ECO:0000256" key="5">
    <source>
        <dbReference type="ARBA" id="ARBA00012438"/>
    </source>
</evidence>
<evidence type="ECO:0000256" key="17">
    <source>
        <dbReference type="ARBA" id="ARBA00023012"/>
    </source>
</evidence>
<evidence type="ECO:0000256" key="12">
    <source>
        <dbReference type="ARBA" id="ARBA00022692"/>
    </source>
</evidence>
<proteinExistence type="predicted"/>
<keyword evidence="26" id="KW-1185">Reference proteome</keyword>
<evidence type="ECO:0000256" key="22">
    <source>
        <dbReference type="SAM" id="Phobius"/>
    </source>
</evidence>
<feature type="domain" description="Histidine kinase" evidence="23">
    <location>
        <begin position="322"/>
        <end position="508"/>
    </location>
</feature>
<evidence type="ECO:0000256" key="18">
    <source>
        <dbReference type="ARBA" id="ARBA00023014"/>
    </source>
</evidence>
<keyword evidence="15 22" id="KW-1133">Transmembrane helix</keyword>
<dbReference type="InterPro" id="IPR003660">
    <property type="entry name" value="HAMP_dom"/>
</dbReference>
<dbReference type="GO" id="GO:0046872">
    <property type="term" value="F:metal ion binding"/>
    <property type="evidence" value="ECO:0007669"/>
    <property type="project" value="UniProtKB-KW"/>
</dbReference>
<dbReference type="Gene3D" id="1.20.5.1930">
    <property type="match status" value="1"/>
</dbReference>
<dbReference type="Proteomes" id="UP000675781">
    <property type="component" value="Unassembled WGS sequence"/>
</dbReference>
<dbReference type="SUPFAM" id="SSF158472">
    <property type="entry name" value="HAMP domain-like"/>
    <property type="match status" value="1"/>
</dbReference>
<dbReference type="PANTHER" id="PTHR24421">
    <property type="entry name" value="NITRATE/NITRITE SENSOR PROTEIN NARX-RELATED"/>
    <property type="match status" value="1"/>
</dbReference>
<name>A0A941IVA2_9ACTN</name>
<evidence type="ECO:0000313" key="26">
    <source>
        <dbReference type="Proteomes" id="UP000675781"/>
    </source>
</evidence>
<sequence length="508" mass="53525">MLDRLRRRTWGLSGRLIASYILVTLTVVVLVEVLALGFQVPQLANGVQAQDQLQAQVDATAQSYGQQLSQRSSGALSPGTVLGDRGQPIVPGQVRVAADGLTLVVPAVTGTLESDQAVTAVVAISADGTVIASSVPSRYPPGAAAATELPTPAAQGVNGGRIKVGGMSTPNGSVLWTIWTAAGAGEPPVNGRTSVASVYVQAPWSAPRFIDPISAWSELSQTGETSALLLSAPSALLVVTVPVGVLFGSLATRRLVRRVNRLEKATLAVADGDYTVVLPASGRDEIGRLEANFTSMTRQLDSALAAERERATSDARDAERDRIAREIHDTISQHLFGLRMIAAGMRRADPTNQQAQTIERISEEALHDMQALLVELRPASLDGAGLGEALHQICAAYRHRLDVEVDAHIEDVAIPAQVEHALLRITQEACINAVRHGNAEHLTVLLAQQEGQITLSVRDTGTGFDPGAAHTGSGIAHIRERATELGGSVDIDSAPGRGTTLTVRVPVR</sequence>
<evidence type="ECO:0000256" key="4">
    <source>
        <dbReference type="ARBA" id="ARBA00004651"/>
    </source>
</evidence>
<dbReference type="EC" id="2.7.13.3" evidence="5"/>
<evidence type="ECO:0000256" key="21">
    <source>
        <dbReference type="ARBA" id="ARBA00030800"/>
    </source>
</evidence>
<dbReference type="PROSITE" id="PS50109">
    <property type="entry name" value="HIS_KIN"/>
    <property type="match status" value="1"/>
</dbReference>
<evidence type="ECO:0000259" key="23">
    <source>
        <dbReference type="PROSITE" id="PS50109"/>
    </source>
</evidence>
<dbReference type="AlphaFoldDB" id="A0A941IVA2"/>
<comment type="subcellular location">
    <subcellularLocation>
        <location evidence="4">Cell membrane</location>
        <topology evidence="4">Multi-pass membrane protein</topology>
    </subcellularLocation>
    <subcellularLocation>
        <location evidence="3">Cytoplasm</location>
    </subcellularLocation>
</comment>
<evidence type="ECO:0000256" key="15">
    <source>
        <dbReference type="ARBA" id="ARBA00022989"/>
    </source>
</evidence>
<evidence type="ECO:0000256" key="7">
    <source>
        <dbReference type="ARBA" id="ARBA00022475"/>
    </source>
</evidence>
<dbReference type="CDD" id="cd16917">
    <property type="entry name" value="HATPase_UhpB-NarQ-NarX-like"/>
    <property type="match status" value="1"/>
</dbReference>
<evidence type="ECO:0000256" key="2">
    <source>
        <dbReference type="ARBA" id="ARBA00001966"/>
    </source>
</evidence>
<dbReference type="PANTHER" id="PTHR24421:SF37">
    <property type="entry name" value="SENSOR HISTIDINE KINASE NARS"/>
    <property type="match status" value="1"/>
</dbReference>
<dbReference type="InterPro" id="IPR011712">
    <property type="entry name" value="Sig_transdc_His_kin_sub3_dim/P"/>
</dbReference>
<dbReference type="Pfam" id="PF00672">
    <property type="entry name" value="HAMP"/>
    <property type="match status" value="1"/>
</dbReference>
<evidence type="ECO:0000313" key="25">
    <source>
        <dbReference type="EMBL" id="MBR7838903.1"/>
    </source>
</evidence>
<dbReference type="GO" id="GO:0000155">
    <property type="term" value="F:phosphorelay sensor kinase activity"/>
    <property type="evidence" value="ECO:0007669"/>
    <property type="project" value="InterPro"/>
</dbReference>
<keyword evidence="14" id="KW-0418">Kinase</keyword>
<evidence type="ECO:0000256" key="14">
    <source>
        <dbReference type="ARBA" id="ARBA00022777"/>
    </source>
</evidence>
<keyword evidence="17" id="KW-0902">Two-component regulatory system</keyword>
<keyword evidence="11" id="KW-0808">Transferase</keyword>
<dbReference type="Gene3D" id="3.30.565.10">
    <property type="entry name" value="Histidine kinase-like ATPase, C-terminal domain"/>
    <property type="match status" value="1"/>
</dbReference>
<keyword evidence="13" id="KW-0479">Metal-binding</keyword>
<dbReference type="InterPro" id="IPR005467">
    <property type="entry name" value="His_kinase_dom"/>
</dbReference>
<evidence type="ECO:0000256" key="9">
    <source>
        <dbReference type="ARBA" id="ARBA00022490"/>
    </source>
</evidence>
<keyword evidence="9" id="KW-0963">Cytoplasm</keyword>
<dbReference type="InterPro" id="IPR004358">
    <property type="entry name" value="Sig_transdc_His_kin-like_C"/>
</dbReference>
<comment type="catalytic activity">
    <reaction evidence="1">
        <text>ATP + protein L-histidine = ADP + protein N-phospho-L-histidine.</text>
        <dbReference type="EC" id="2.7.13.3"/>
    </reaction>
</comment>
<evidence type="ECO:0000256" key="3">
    <source>
        <dbReference type="ARBA" id="ARBA00004496"/>
    </source>
</evidence>
<comment type="function">
    <text evidence="20">Member of the two-component regulatory system NreB/NreC involved in the control of dissimilatory nitrate/nitrite reduction in response to oxygen. NreB functions as a direct oxygen sensor histidine kinase which is autophosphorylated, in the absence of oxygen, probably at the conserved histidine residue, and transfers its phosphate group probably to a conserved aspartate residue of NreC. NreB/NreC activates the expression of the nitrate (narGHJI) and nitrite (nir) reductase operons, as well as the putative nitrate transporter gene narT.</text>
</comment>
<evidence type="ECO:0000256" key="10">
    <source>
        <dbReference type="ARBA" id="ARBA00022553"/>
    </source>
</evidence>
<gene>
    <name evidence="25" type="ORF">KDL01_36890</name>
</gene>
<dbReference type="Pfam" id="PF07730">
    <property type="entry name" value="HisKA_3"/>
    <property type="match status" value="1"/>
</dbReference>
<dbReference type="InterPro" id="IPR050482">
    <property type="entry name" value="Sensor_HK_TwoCompSys"/>
</dbReference>
<dbReference type="SMART" id="SM00387">
    <property type="entry name" value="HATPase_c"/>
    <property type="match status" value="1"/>
</dbReference>
<organism evidence="25 26">
    <name type="scientific">Actinospica durhamensis</name>
    <dbReference type="NCBI Taxonomy" id="1508375"/>
    <lineage>
        <taxon>Bacteria</taxon>
        <taxon>Bacillati</taxon>
        <taxon>Actinomycetota</taxon>
        <taxon>Actinomycetes</taxon>
        <taxon>Catenulisporales</taxon>
        <taxon>Actinospicaceae</taxon>
        <taxon>Actinospica</taxon>
    </lineage>
</organism>
<feature type="transmembrane region" description="Helical" evidence="22">
    <location>
        <begin position="12"/>
        <end position="38"/>
    </location>
</feature>
<evidence type="ECO:0000256" key="6">
    <source>
        <dbReference type="ARBA" id="ARBA00017322"/>
    </source>
</evidence>